<evidence type="ECO:0008006" key="3">
    <source>
        <dbReference type="Google" id="ProtNLM"/>
    </source>
</evidence>
<protein>
    <recommendedName>
        <fullName evidence="3">Sulfurtransferase TusA family protein</fullName>
    </recommendedName>
</protein>
<reference evidence="1" key="2">
    <citation type="submission" date="2024-02" db="EMBL/GenBank/DDBJ databases">
        <authorList>
            <person name="Prathaban M."/>
            <person name="Mythili R."/>
            <person name="Sharmila Devi N."/>
            <person name="Sobanaa M."/>
            <person name="Prathiviraj R."/>
            <person name="Selvin J."/>
        </authorList>
    </citation>
    <scope>NUCLEOTIDE SEQUENCE</scope>
    <source>
        <strain evidence="1">MP1014</strain>
    </source>
</reference>
<name>A0ABU7Z3I6_9MICO</name>
<dbReference type="Proteomes" id="UP001310387">
    <property type="component" value="Unassembled WGS sequence"/>
</dbReference>
<organism evidence="1 2">
    <name type="scientific">Isoptericola haloaureus</name>
    <dbReference type="NCBI Taxonomy" id="1542902"/>
    <lineage>
        <taxon>Bacteria</taxon>
        <taxon>Bacillati</taxon>
        <taxon>Actinomycetota</taxon>
        <taxon>Actinomycetes</taxon>
        <taxon>Micrococcales</taxon>
        <taxon>Promicromonosporaceae</taxon>
        <taxon>Isoptericola</taxon>
    </lineage>
</organism>
<reference evidence="1" key="1">
    <citation type="journal article" date="2024" name="Antonie Van Leeuwenhoek">
        <title>Isoptericola haloaureus sp. nov., a dimorphic actinobacterium isolated from mangrove sediments of southeast India, implicating biosaline agricultural significance through nitrogen fixation and salt tolerance genes.</title>
        <authorList>
            <person name="Prathaban M."/>
            <person name="Prathiviraj R."/>
            <person name="Ravichandran M."/>
            <person name="Natarajan S.D."/>
            <person name="Sobanaa M."/>
            <person name="Hari Krishna Kumar S."/>
            <person name="Chandrasekar V."/>
            <person name="Selvin J."/>
        </authorList>
    </citation>
    <scope>NUCLEOTIDE SEQUENCE</scope>
    <source>
        <strain evidence="1">MP1014</strain>
    </source>
</reference>
<evidence type="ECO:0000313" key="1">
    <source>
        <dbReference type="EMBL" id="MEG3613979.1"/>
    </source>
</evidence>
<keyword evidence="2" id="KW-1185">Reference proteome</keyword>
<proteinExistence type="predicted"/>
<accession>A0ABU7Z3I6</accession>
<dbReference type="EMBL" id="JBAGLP010000105">
    <property type="protein sequence ID" value="MEG3613979.1"/>
    <property type="molecule type" value="Genomic_DNA"/>
</dbReference>
<dbReference type="RefSeq" id="WP_332900841.1">
    <property type="nucleotide sequence ID" value="NZ_JBAGLP010000105.1"/>
</dbReference>
<sequence length="89" mass="9796">MATQDHRTTACVVVEAGDEPWGRLMPLLARRRAELPDDGVLEVRLNGLDVLTELAAWCEEHPPLHAELGPDGAVVRLRTAPHPTTRRTA</sequence>
<evidence type="ECO:0000313" key="2">
    <source>
        <dbReference type="Proteomes" id="UP001310387"/>
    </source>
</evidence>
<comment type="caution">
    <text evidence="1">The sequence shown here is derived from an EMBL/GenBank/DDBJ whole genome shotgun (WGS) entry which is preliminary data.</text>
</comment>
<gene>
    <name evidence="1" type="ORF">V5O49_02450</name>
</gene>